<dbReference type="RefSeq" id="WP_073537069.1">
    <property type="nucleotide sequence ID" value="NZ_CP018335.1"/>
</dbReference>
<protein>
    <recommendedName>
        <fullName evidence="4">DUF3231 domain-containing protein</fullName>
    </recommendedName>
</protein>
<evidence type="ECO:0000313" key="2">
    <source>
        <dbReference type="EMBL" id="APM41379.1"/>
    </source>
</evidence>
<dbReference type="Proteomes" id="UP000184604">
    <property type="component" value="Plasmid unnamed"/>
</dbReference>
<keyword evidence="2" id="KW-0614">Plasmid</keyword>
<dbReference type="OrthoDB" id="1675670at2"/>
<name>A0A1L5FEE7_CLOKL</name>
<dbReference type="AlphaFoldDB" id="A0A1L5FEE7"/>
<organism evidence="2 3">
    <name type="scientific">Clostridium kluyveri</name>
    <dbReference type="NCBI Taxonomy" id="1534"/>
    <lineage>
        <taxon>Bacteria</taxon>
        <taxon>Bacillati</taxon>
        <taxon>Bacillota</taxon>
        <taxon>Clostridia</taxon>
        <taxon>Eubacteriales</taxon>
        <taxon>Clostridiaceae</taxon>
        <taxon>Clostridium</taxon>
    </lineage>
</organism>
<dbReference type="InterPro" id="IPR021617">
    <property type="entry name" value="DUF3231"/>
</dbReference>
<dbReference type="InterPro" id="IPR012347">
    <property type="entry name" value="Ferritin-like"/>
</dbReference>
<evidence type="ECO:0000313" key="1">
    <source>
        <dbReference type="EMBL" id="APM37349.1"/>
    </source>
</evidence>
<evidence type="ECO:0000313" key="3">
    <source>
        <dbReference type="Proteomes" id="UP000184604"/>
    </source>
</evidence>
<dbReference type="Proteomes" id="UP000184604">
    <property type="component" value="Chromosome"/>
</dbReference>
<dbReference type="Pfam" id="PF11553">
    <property type="entry name" value="DUF3231"/>
    <property type="match status" value="2"/>
</dbReference>
<gene>
    <name evidence="1" type="ORF">BS101_00495</name>
    <name evidence="2" type="ORF">BS101_21980</name>
</gene>
<evidence type="ECO:0008006" key="4">
    <source>
        <dbReference type="Google" id="ProtNLM"/>
    </source>
</evidence>
<dbReference type="EMBL" id="CP018335">
    <property type="protein sequence ID" value="APM37349.1"/>
    <property type="molecule type" value="Genomic_DNA"/>
</dbReference>
<sequence length="334" mass="37751">MGNTTKTPLVASEISGIWNSYMAGNLVGRIVRYFSNRVDDDEIRDILQYALNLFNQRIEVLTNLFNQEKLPLPEGITDSDIDVNAPRLFSDTLYLQYIAYEAKSAVRSYSVILGHVTRPDIRDYFSKCIQESTDVYNRAAELGLSKGIFIKAPRIEVPKKVEYIKSKSFILDSFGKKRALLADEITDIVSITNDTVIRRALLVGFNQVCKDKKVCNYISRVINLATKQNDGFNSFLVDEVIPIGSSSDSYVTDSTISPFSEKLMLSKVSLMYRLKIGSIGLALANIMRSDLKATYRKYLDEAMEYSKDGVNIMIDNEWFEQPPQAINHENLVGV</sequence>
<dbReference type="Gene3D" id="1.20.1260.10">
    <property type="match status" value="2"/>
</dbReference>
<reference evidence="2 3" key="1">
    <citation type="submission" date="2016-12" db="EMBL/GenBank/DDBJ databases">
        <title>Complete genome sequence of Clostridium kluyveri JZZ isolated from the pit mud of a Chinese flavor liquor-making factory.</title>
        <authorList>
            <person name="Wang Y."/>
        </authorList>
    </citation>
    <scope>NUCLEOTIDE SEQUENCE [LARGE SCALE GENOMIC DNA]</scope>
    <source>
        <strain evidence="2 3">JZZ</strain>
        <plasmid evidence="3">Plasmid unnamed</plasmid>
        <plasmid evidence="2">unnamed</plasmid>
    </source>
</reference>
<proteinExistence type="predicted"/>
<dbReference type="EMBL" id="CP018336">
    <property type="protein sequence ID" value="APM41379.1"/>
    <property type="molecule type" value="Genomic_DNA"/>
</dbReference>
<accession>A0A1L5FEE7</accession>
<geneLocation type="plasmid" evidence="2">
    <name>unnamed</name>
</geneLocation>